<dbReference type="RefSeq" id="WP_377724151.1">
    <property type="nucleotide sequence ID" value="NZ_JBHSEW010000002.1"/>
</dbReference>
<reference evidence="2" key="1">
    <citation type="journal article" date="2019" name="Int. J. Syst. Evol. Microbiol.">
        <title>The Global Catalogue of Microorganisms (GCM) 10K type strain sequencing project: providing services to taxonomists for standard genome sequencing and annotation.</title>
        <authorList>
            <consortium name="The Broad Institute Genomics Platform"/>
            <consortium name="The Broad Institute Genome Sequencing Center for Infectious Disease"/>
            <person name="Wu L."/>
            <person name="Ma J."/>
        </authorList>
    </citation>
    <scope>NUCLEOTIDE SEQUENCE [LARGE SCALE GENOMIC DNA]</scope>
    <source>
        <strain evidence="2">JCM 11650</strain>
    </source>
</reference>
<sequence length="46" mass="5482">MVRSEFSEQAQANAEAAVRKFEDYLRQHRDEIAALGFFYDQPYARR</sequence>
<gene>
    <name evidence="1" type="ORF">ACFO3A_03895</name>
</gene>
<proteinExistence type="predicted"/>
<evidence type="ECO:0000313" key="1">
    <source>
        <dbReference type="EMBL" id="MFC4621350.1"/>
    </source>
</evidence>
<protein>
    <submittedName>
        <fullName evidence="1">Uncharacterized protein</fullName>
    </submittedName>
</protein>
<evidence type="ECO:0000313" key="2">
    <source>
        <dbReference type="Proteomes" id="UP001595967"/>
    </source>
</evidence>
<dbReference type="EMBL" id="JBHSEW010000002">
    <property type="protein sequence ID" value="MFC4621350.1"/>
    <property type="molecule type" value="Genomic_DNA"/>
</dbReference>
<accession>A0ABV9GXH3</accession>
<keyword evidence="2" id="KW-1185">Reference proteome</keyword>
<name>A0ABV9GXH3_9BURK</name>
<comment type="caution">
    <text evidence="1">The sequence shown here is derived from an EMBL/GenBank/DDBJ whole genome shotgun (WGS) entry which is preliminary data.</text>
</comment>
<organism evidence="1 2">
    <name type="scientific">Comamonas nitrativorans</name>
    <dbReference type="NCBI Taxonomy" id="108437"/>
    <lineage>
        <taxon>Bacteria</taxon>
        <taxon>Pseudomonadati</taxon>
        <taxon>Pseudomonadota</taxon>
        <taxon>Betaproteobacteria</taxon>
        <taxon>Burkholderiales</taxon>
        <taxon>Comamonadaceae</taxon>
        <taxon>Comamonas</taxon>
    </lineage>
</organism>
<dbReference type="Proteomes" id="UP001595967">
    <property type="component" value="Unassembled WGS sequence"/>
</dbReference>